<dbReference type="InterPro" id="IPR027463">
    <property type="entry name" value="AcrB_DN_DC_subdom"/>
</dbReference>
<feature type="non-terminal residue" evidence="2">
    <location>
        <position position="244"/>
    </location>
</feature>
<dbReference type="PANTHER" id="PTHR32063">
    <property type="match status" value="1"/>
</dbReference>
<gene>
    <name evidence="2" type="ORF">S01H1_71313</name>
</gene>
<feature type="non-terminal residue" evidence="2">
    <location>
        <position position="1"/>
    </location>
</feature>
<dbReference type="SUPFAM" id="SSF82866">
    <property type="entry name" value="Multidrug efflux transporter AcrB transmembrane domain"/>
    <property type="match status" value="1"/>
</dbReference>
<evidence type="ECO:0008006" key="3">
    <source>
        <dbReference type="Google" id="ProtNLM"/>
    </source>
</evidence>
<keyword evidence="1" id="KW-0812">Transmembrane</keyword>
<evidence type="ECO:0000256" key="1">
    <source>
        <dbReference type="SAM" id="Phobius"/>
    </source>
</evidence>
<name>X0YUB1_9ZZZZ</name>
<feature type="transmembrane region" description="Helical" evidence="1">
    <location>
        <begin position="214"/>
        <end position="234"/>
    </location>
</feature>
<protein>
    <recommendedName>
        <fullName evidence="3">Efflux RND transporter permease subunit</fullName>
    </recommendedName>
</protein>
<accession>X0YUB1</accession>
<keyword evidence="1" id="KW-0472">Membrane</keyword>
<dbReference type="InterPro" id="IPR001036">
    <property type="entry name" value="Acrflvin-R"/>
</dbReference>
<sequence>DAAYAVAAKIAQDLNRVPGLVDSHVFQIPDAPALTVDVDRTFAREVGLSQRTLADNLLVSLNNSAQVAPNFWLNPRNGVTYPLVVQTPTYKIASTQELWTLPVTSPQTDAPQVLMNVAKFGRDKVPMIMSQYNIRPVFDVHADVQGRDLNSAAAAIDKVIEANRPDPSQSISIALSGQVETMRESYAGLFTGMAVAVAFVYLLLVINFQSWLDPVIVLLAVPFALGGVMWMLFLSQTHVSVPAL</sequence>
<keyword evidence="1" id="KW-1133">Transmembrane helix</keyword>
<proteinExistence type="predicted"/>
<dbReference type="AlphaFoldDB" id="X0YUB1"/>
<evidence type="ECO:0000313" key="2">
    <source>
        <dbReference type="EMBL" id="GAG40226.1"/>
    </source>
</evidence>
<dbReference type="Gene3D" id="3.30.2090.10">
    <property type="entry name" value="Multidrug efflux transporter AcrB TolC docking domain, DN and DC subdomains"/>
    <property type="match status" value="1"/>
</dbReference>
<feature type="transmembrane region" description="Helical" evidence="1">
    <location>
        <begin position="186"/>
        <end position="208"/>
    </location>
</feature>
<dbReference type="Pfam" id="PF00873">
    <property type="entry name" value="ACR_tran"/>
    <property type="match status" value="1"/>
</dbReference>
<organism evidence="2">
    <name type="scientific">marine sediment metagenome</name>
    <dbReference type="NCBI Taxonomy" id="412755"/>
    <lineage>
        <taxon>unclassified sequences</taxon>
        <taxon>metagenomes</taxon>
        <taxon>ecological metagenomes</taxon>
    </lineage>
</organism>
<dbReference type="Gene3D" id="1.20.1640.10">
    <property type="entry name" value="Multidrug efflux transporter AcrB transmembrane domain"/>
    <property type="match status" value="1"/>
</dbReference>
<dbReference type="PANTHER" id="PTHR32063:SF8">
    <property type="entry name" value="CATION EFFLUX PROTEIN"/>
    <property type="match status" value="1"/>
</dbReference>
<dbReference type="EMBL" id="BARS01047480">
    <property type="protein sequence ID" value="GAG40226.1"/>
    <property type="molecule type" value="Genomic_DNA"/>
</dbReference>
<comment type="caution">
    <text evidence="2">The sequence shown here is derived from an EMBL/GenBank/DDBJ whole genome shotgun (WGS) entry which is preliminary data.</text>
</comment>
<reference evidence="2" key="1">
    <citation type="journal article" date="2014" name="Front. Microbiol.">
        <title>High frequency of phylogenetically diverse reductive dehalogenase-homologous genes in deep subseafloor sedimentary metagenomes.</title>
        <authorList>
            <person name="Kawai M."/>
            <person name="Futagami T."/>
            <person name="Toyoda A."/>
            <person name="Takaki Y."/>
            <person name="Nishi S."/>
            <person name="Hori S."/>
            <person name="Arai W."/>
            <person name="Tsubouchi T."/>
            <person name="Morono Y."/>
            <person name="Uchiyama I."/>
            <person name="Ito T."/>
            <person name="Fujiyama A."/>
            <person name="Inagaki F."/>
            <person name="Takami H."/>
        </authorList>
    </citation>
    <scope>NUCLEOTIDE SEQUENCE</scope>
    <source>
        <strain evidence="2">Expedition CK06-06</strain>
    </source>
</reference>
<dbReference type="GO" id="GO:0005886">
    <property type="term" value="C:plasma membrane"/>
    <property type="evidence" value="ECO:0007669"/>
    <property type="project" value="TreeGrafter"/>
</dbReference>
<dbReference type="GO" id="GO:0042910">
    <property type="term" value="F:xenobiotic transmembrane transporter activity"/>
    <property type="evidence" value="ECO:0007669"/>
    <property type="project" value="TreeGrafter"/>
</dbReference>
<dbReference type="Gene3D" id="3.30.70.1440">
    <property type="entry name" value="Multidrug efflux transporter AcrB pore domain"/>
    <property type="match status" value="1"/>
</dbReference>